<evidence type="ECO:0000259" key="3">
    <source>
        <dbReference type="PROSITE" id="PS50222"/>
    </source>
</evidence>
<sequence length="192" mass="21842">MSSPRASRSDMEKWPLHAKSIVFVVHSHIQEFKGSFSVKDQNGNCFIDKENLQDMPASLGKSISLGLLIEREREVGEREGKIGKRREQQRGVEEKREEETAPNTLYWFDTEGKGCSQENCLLLMTMGVWFADEVNEFYGKATGDIKGSFNDFKLSCLLKHSVKDKDGRTEILLSADISKFHMCLFFDSFSLG</sequence>
<reference evidence="4" key="1">
    <citation type="submission" date="2025-08" db="UniProtKB">
        <authorList>
            <consortium name="Ensembl"/>
        </authorList>
    </citation>
    <scope>IDENTIFICATION</scope>
</reference>
<dbReference type="Proteomes" id="UP000594220">
    <property type="component" value="Unplaced"/>
</dbReference>
<dbReference type="GO" id="GO:0005509">
    <property type="term" value="F:calcium ion binding"/>
    <property type="evidence" value="ECO:0007669"/>
    <property type="project" value="InterPro"/>
</dbReference>
<dbReference type="PROSITE" id="PS50222">
    <property type="entry name" value="EF_HAND_2"/>
    <property type="match status" value="1"/>
</dbReference>
<dbReference type="InterPro" id="IPR002048">
    <property type="entry name" value="EF_hand_dom"/>
</dbReference>
<protein>
    <recommendedName>
        <fullName evidence="3">EF-hand domain-containing protein</fullName>
    </recommendedName>
</protein>
<keyword evidence="5" id="KW-1185">Reference proteome</keyword>
<evidence type="ECO:0000256" key="1">
    <source>
        <dbReference type="ARBA" id="ARBA00022737"/>
    </source>
</evidence>
<organism evidence="4 5">
    <name type="scientific">Crocodylus porosus</name>
    <name type="common">Saltwater crocodile</name>
    <name type="synonym">Estuarine crocodile</name>
    <dbReference type="NCBI Taxonomy" id="8502"/>
    <lineage>
        <taxon>Eukaryota</taxon>
        <taxon>Metazoa</taxon>
        <taxon>Chordata</taxon>
        <taxon>Craniata</taxon>
        <taxon>Vertebrata</taxon>
        <taxon>Euteleostomi</taxon>
        <taxon>Archelosauria</taxon>
        <taxon>Archosauria</taxon>
        <taxon>Crocodylia</taxon>
        <taxon>Longirostres</taxon>
        <taxon>Crocodylidae</taxon>
        <taxon>Crocodylus</taxon>
    </lineage>
</organism>
<keyword evidence="1" id="KW-0677">Repeat</keyword>
<accession>A0A7M4DZD9</accession>
<name>A0A7M4DZD9_CROPO</name>
<dbReference type="InterPro" id="IPR050403">
    <property type="entry name" value="Myosin_RLC"/>
</dbReference>
<feature type="domain" description="EF-hand" evidence="3">
    <location>
        <begin position="27"/>
        <end position="62"/>
    </location>
</feature>
<proteinExistence type="predicted"/>
<dbReference type="PANTHER" id="PTHR23049">
    <property type="entry name" value="MYOSIN REGULATORY LIGHT CHAIN 2"/>
    <property type="match status" value="1"/>
</dbReference>
<reference evidence="4" key="2">
    <citation type="submission" date="2025-09" db="UniProtKB">
        <authorList>
            <consortium name="Ensembl"/>
        </authorList>
    </citation>
    <scope>IDENTIFICATION</scope>
</reference>
<evidence type="ECO:0000256" key="2">
    <source>
        <dbReference type="SAM" id="MobiDB-lite"/>
    </source>
</evidence>
<evidence type="ECO:0000313" key="4">
    <source>
        <dbReference type="Ensembl" id="ENSCPRP00005002086.1"/>
    </source>
</evidence>
<feature type="region of interest" description="Disordered" evidence="2">
    <location>
        <begin position="78"/>
        <end position="97"/>
    </location>
</feature>
<dbReference type="AlphaFoldDB" id="A0A7M4DZD9"/>
<evidence type="ECO:0000313" key="5">
    <source>
        <dbReference type="Proteomes" id="UP000594220"/>
    </source>
</evidence>
<dbReference type="Ensembl" id="ENSCPRT00005002441.1">
    <property type="protein sequence ID" value="ENSCPRP00005002086.1"/>
    <property type="gene ID" value="ENSCPRG00005001527.1"/>
</dbReference>